<dbReference type="InterPro" id="IPR003954">
    <property type="entry name" value="RRM_euk-type"/>
</dbReference>
<dbReference type="InterPro" id="IPR052462">
    <property type="entry name" value="SLIRP/GR-RBP-like"/>
</dbReference>
<dbReference type="SMART" id="SM00360">
    <property type="entry name" value="RRM"/>
    <property type="match status" value="1"/>
</dbReference>
<comment type="caution">
    <text evidence="4">The sequence shown here is derived from an EMBL/GenBank/DDBJ whole genome shotgun (WGS) entry which is preliminary data.</text>
</comment>
<evidence type="ECO:0000259" key="3">
    <source>
        <dbReference type="PROSITE" id="PS50102"/>
    </source>
</evidence>
<feature type="domain" description="RRM" evidence="3">
    <location>
        <begin position="73"/>
        <end position="151"/>
    </location>
</feature>
<keyword evidence="1 2" id="KW-0694">RNA-binding</keyword>
<dbReference type="InterPro" id="IPR012677">
    <property type="entry name" value="Nucleotide-bd_a/b_plait_sf"/>
</dbReference>
<protein>
    <submittedName>
        <fullName evidence="4">Glycine-rich RNA-binding protein 3, mitochondrial-like</fullName>
    </submittedName>
</protein>
<dbReference type="InterPro" id="IPR035979">
    <property type="entry name" value="RBD_domain_sf"/>
</dbReference>
<dbReference type="SUPFAM" id="SSF54928">
    <property type="entry name" value="RNA-binding domain, RBD"/>
    <property type="match status" value="1"/>
</dbReference>
<proteinExistence type="predicted"/>
<dbReference type="GO" id="GO:0003723">
    <property type="term" value="F:RNA binding"/>
    <property type="evidence" value="ECO:0007669"/>
    <property type="project" value="UniProtKB-UniRule"/>
</dbReference>
<dbReference type="SMART" id="SM00361">
    <property type="entry name" value="RRM_1"/>
    <property type="match status" value="1"/>
</dbReference>
<dbReference type="PANTHER" id="PTHR48027">
    <property type="entry name" value="HETEROGENEOUS NUCLEAR RIBONUCLEOPROTEIN 87F-RELATED"/>
    <property type="match status" value="1"/>
</dbReference>
<dbReference type="PROSITE" id="PS50102">
    <property type="entry name" value="RRM"/>
    <property type="match status" value="1"/>
</dbReference>
<dbReference type="AlphaFoldDB" id="A0AAD7LC26"/>
<sequence>MESFLTFSPKFSQLQSHKWSAIPRPAISETLIPPKKMFPSISSAHTHCYPPPQLCCCNTSSSSSLDYNTDSSTKIFIKGLPRSTSEGHLKNAFSKFGEVGQVKLIMDRESGQSLGVAYIWFSRKESALLAVKEMNGKFFDGRFIYVTVAKPRSYKNWRTMAPYRF</sequence>
<dbReference type="KEGG" id="qsa:O6P43_021635"/>
<dbReference type="EMBL" id="JARAOO010000009">
    <property type="protein sequence ID" value="KAJ7954962.1"/>
    <property type="molecule type" value="Genomic_DNA"/>
</dbReference>
<keyword evidence="5" id="KW-1185">Reference proteome</keyword>
<evidence type="ECO:0000256" key="2">
    <source>
        <dbReference type="PROSITE-ProRule" id="PRU00176"/>
    </source>
</evidence>
<organism evidence="4 5">
    <name type="scientific">Quillaja saponaria</name>
    <name type="common">Soap bark tree</name>
    <dbReference type="NCBI Taxonomy" id="32244"/>
    <lineage>
        <taxon>Eukaryota</taxon>
        <taxon>Viridiplantae</taxon>
        <taxon>Streptophyta</taxon>
        <taxon>Embryophyta</taxon>
        <taxon>Tracheophyta</taxon>
        <taxon>Spermatophyta</taxon>
        <taxon>Magnoliopsida</taxon>
        <taxon>eudicotyledons</taxon>
        <taxon>Gunneridae</taxon>
        <taxon>Pentapetalae</taxon>
        <taxon>rosids</taxon>
        <taxon>fabids</taxon>
        <taxon>Fabales</taxon>
        <taxon>Quillajaceae</taxon>
        <taxon>Quillaja</taxon>
    </lineage>
</organism>
<accession>A0AAD7LC26</accession>
<evidence type="ECO:0000256" key="1">
    <source>
        <dbReference type="ARBA" id="ARBA00022884"/>
    </source>
</evidence>
<dbReference type="Pfam" id="PF00076">
    <property type="entry name" value="RRM_1"/>
    <property type="match status" value="1"/>
</dbReference>
<dbReference type="InterPro" id="IPR000504">
    <property type="entry name" value="RRM_dom"/>
</dbReference>
<dbReference type="Gene3D" id="3.30.70.330">
    <property type="match status" value="1"/>
</dbReference>
<gene>
    <name evidence="4" type="ORF">O6P43_021635</name>
</gene>
<reference evidence="4" key="1">
    <citation type="journal article" date="2023" name="Science">
        <title>Elucidation of the pathway for biosynthesis of saponin adjuvants from the soapbark tree.</title>
        <authorList>
            <person name="Reed J."/>
            <person name="Orme A."/>
            <person name="El-Demerdash A."/>
            <person name="Owen C."/>
            <person name="Martin L.B.B."/>
            <person name="Misra R.C."/>
            <person name="Kikuchi S."/>
            <person name="Rejzek M."/>
            <person name="Martin A.C."/>
            <person name="Harkess A."/>
            <person name="Leebens-Mack J."/>
            <person name="Louveau T."/>
            <person name="Stephenson M.J."/>
            <person name="Osbourn A."/>
        </authorList>
    </citation>
    <scope>NUCLEOTIDE SEQUENCE</scope>
    <source>
        <strain evidence="4">S10</strain>
    </source>
</reference>
<evidence type="ECO:0000313" key="5">
    <source>
        <dbReference type="Proteomes" id="UP001163823"/>
    </source>
</evidence>
<evidence type="ECO:0000313" key="4">
    <source>
        <dbReference type="EMBL" id="KAJ7954962.1"/>
    </source>
</evidence>
<name>A0AAD7LC26_QUISA</name>
<dbReference type="Proteomes" id="UP001163823">
    <property type="component" value="Chromosome 9"/>
</dbReference>